<dbReference type="RefSeq" id="WP_015926570.1">
    <property type="nucleotide sequence ID" value="NC_011898.1"/>
</dbReference>
<dbReference type="EMBL" id="CP001348">
    <property type="protein sequence ID" value="ACL77512.1"/>
    <property type="molecule type" value="Genomic_DNA"/>
</dbReference>
<dbReference type="STRING" id="394503.Ccel_3222"/>
<dbReference type="KEGG" id="cce:Ccel_3222"/>
<dbReference type="eggNOG" id="ENOG5033Q1D">
    <property type="taxonomic scope" value="Bacteria"/>
</dbReference>
<evidence type="ECO:0000313" key="2">
    <source>
        <dbReference type="Proteomes" id="UP000001349"/>
    </source>
</evidence>
<organism evidence="1 2">
    <name type="scientific">Ruminiclostridium cellulolyticum (strain ATCC 35319 / DSM 5812 / JCM 6584 / H10)</name>
    <name type="common">Clostridium cellulolyticum</name>
    <dbReference type="NCBI Taxonomy" id="394503"/>
    <lineage>
        <taxon>Bacteria</taxon>
        <taxon>Bacillati</taxon>
        <taxon>Bacillota</taxon>
        <taxon>Clostridia</taxon>
        <taxon>Eubacteriales</taxon>
        <taxon>Oscillospiraceae</taxon>
        <taxon>Ruminiclostridium</taxon>
    </lineage>
</organism>
<evidence type="ECO:0000313" key="1">
    <source>
        <dbReference type="EMBL" id="ACL77512.1"/>
    </source>
</evidence>
<gene>
    <name evidence="1" type="ordered locus">Ccel_3222</name>
</gene>
<dbReference type="OrthoDB" id="1737899at2"/>
<dbReference type="HOGENOM" id="CLU_989383_0_0_9"/>
<name>B8I0V6_RUMCH</name>
<proteinExistence type="predicted"/>
<protein>
    <submittedName>
        <fullName evidence="1">Uncharacterized protein</fullName>
    </submittedName>
</protein>
<dbReference type="AlphaFoldDB" id="B8I0V6"/>
<keyword evidence="2" id="KW-1185">Reference proteome</keyword>
<sequence length="281" mass="33333">MFYTDGSNAKDFINNDIELLKNEYEEYFNSLMQTELSPVHILLCSSLTHQKNNAYEKILLIYEDRIVVLKKVNQSITKYTIRYSDINYIVLEGLPRPVGLNIHYNEEDREEVFFDPFAEEIMDRLVKELRKLIIQENSFKEVFDLCEQNIDESWYMGKVLTAEALFKNQTSVCELYQKRVYDRYWSIFRKIITQTHYSIVSNNEIIVFKENYEPMDDKDICGDLIFVPLNSIKRVSLESIEKGMVLKYMFFNAKTFELFYQSEKTDELLKAMSFINGVIQA</sequence>
<accession>B8I0V6</accession>
<dbReference type="Proteomes" id="UP000001349">
    <property type="component" value="Chromosome"/>
</dbReference>
<reference evidence="1 2" key="1">
    <citation type="submission" date="2009-01" db="EMBL/GenBank/DDBJ databases">
        <title>Complete sequence of Clostridium cellulolyticum H10.</title>
        <authorList>
            <consortium name="US DOE Joint Genome Institute"/>
            <person name="Lucas S."/>
            <person name="Copeland A."/>
            <person name="Lapidus A."/>
            <person name="Glavina del Rio T."/>
            <person name="Dalin E."/>
            <person name="Tice H."/>
            <person name="Bruce D."/>
            <person name="Goodwin L."/>
            <person name="Pitluck S."/>
            <person name="Chertkov O."/>
            <person name="Saunders E."/>
            <person name="Brettin T."/>
            <person name="Detter J.C."/>
            <person name="Han C."/>
            <person name="Larimer F."/>
            <person name="Land M."/>
            <person name="Hauser L."/>
            <person name="Kyrpides N."/>
            <person name="Ivanova N."/>
            <person name="Zhou J."/>
            <person name="Richardson P."/>
        </authorList>
    </citation>
    <scope>NUCLEOTIDE SEQUENCE [LARGE SCALE GENOMIC DNA]</scope>
    <source>
        <strain evidence="2">ATCC 35319 / DSM 5812 / JCM 6584 / H10</strain>
    </source>
</reference>